<feature type="region of interest" description="Disordered" evidence="4">
    <location>
        <begin position="1"/>
        <end position="41"/>
    </location>
</feature>
<accession>A0A2U2C5K6</accession>
<keyword evidence="7" id="KW-1185">Reference proteome</keyword>
<evidence type="ECO:0000259" key="5">
    <source>
        <dbReference type="PROSITE" id="PS51118"/>
    </source>
</evidence>
<keyword evidence="3" id="KW-0804">Transcription</keyword>
<dbReference type="InterPro" id="IPR036388">
    <property type="entry name" value="WH-like_DNA-bd_sf"/>
</dbReference>
<dbReference type="PANTHER" id="PTHR33204">
    <property type="entry name" value="TRANSCRIPTIONAL REGULATOR, MARR FAMILY"/>
    <property type="match status" value="1"/>
</dbReference>
<comment type="caution">
    <text evidence="6">The sequence shown here is derived from an EMBL/GenBank/DDBJ whole genome shotgun (WGS) entry which is preliminary data.</text>
</comment>
<organism evidence="6 7">
    <name type="scientific">Pararhodobacter marinus</name>
    <dbReference type="NCBI Taxonomy" id="2184063"/>
    <lineage>
        <taxon>Bacteria</taxon>
        <taxon>Pseudomonadati</taxon>
        <taxon>Pseudomonadota</taxon>
        <taxon>Alphaproteobacteria</taxon>
        <taxon>Rhodobacterales</taxon>
        <taxon>Paracoccaceae</taxon>
        <taxon>Pararhodobacter</taxon>
    </lineage>
</organism>
<sequence>MDSGAGACLGRRKKDADLTAPDPLTPRTDTSPDADTPAGPPATALRRALRVLADPWTMLILKEIFNGTRRFVVMQRALNIPKQTLSLRLTTLCHEQMLYRRFAGPGQGVLEYAPTAKTYDLADAMYAIWLWHQANPDDADILPFEIVHKQCGHVLGAQYCCTACGEPATGASVTVERSQPEQFESGPRPRLARRNDASFTAAAPQAGGLVAASLVGDLPCNEILYLLFQGPRHMLAIAAELGLGANVVRDRLDKLRALGLIREEAQGRKLLYSVLPRAEGFFPLLLAIAEWGDRWCNEGQPPPDPRRHACGAILRGRYRCDHCGDWLTRDALLIRPRGGA</sequence>
<dbReference type="InterPro" id="IPR036390">
    <property type="entry name" value="WH_DNA-bd_sf"/>
</dbReference>
<dbReference type="SUPFAM" id="SSF46785">
    <property type="entry name" value="Winged helix' DNA-binding domain"/>
    <property type="match status" value="2"/>
</dbReference>
<dbReference type="PANTHER" id="PTHR33204:SF18">
    <property type="entry name" value="TRANSCRIPTIONAL REGULATORY PROTEIN"/>
    <property type="match status" value="1"/>
</dbReference>
<feature type="compositionally biased region" description="Low complexity" evidence="4">
    <location>
        <begin position="25"/>
        <end position="41"/>
    </location>
</feature>
<name>A0A2U2C5K6_9RHOB</name>
<protein>
    <recommendedName>
        <fullName evidence="5">HTH hxlR-type domain-containing protein</fullName>
    </recommendedName>
</protein>
<evidence type="ECO:0000256" key="1">
    <source>
        <dbReference type="ARBA" id="ARBA00023015"/>
    </source>
</evidence>
<evidence type="ECO:0000256" key="2">
    <source>
        <dbReference type="ARBA" id="ARBA00023125"/>
    </source>
</evidence>
<proteinExistence type="predicted"/>
<dbReference type="InterPro" id="IPR011991">
    <property type="entry name" value="ArsR-like_HTH"/>
</dbReference>
<keyword evidence="2" id="KW-0238">DNA-binding</keyword>
<dbReference type="EMBL" id="QEYD01000012">
    <property type="protein sequence ID" value="PWE27178.1"/>
    <property type="molecule type" value="Genomic_DNA"/>
</dbReference>
<dbReference type="PROSITE" id="PS51118">
    <property type="entry name" value="HTH_HXLR"/>
    <property type="match status" value="1"/>
</dbReference>
<dbReference type="OrthoDB" id="9782219at2"/>
<dbReference type="AlphaFoldDB" id="A0A2U2C5K6"/>
<evidence type="ECO:0000256" key="4">
    <source>
        <dbReference type="SAM" id="MobiDB-lite"/>
    </source>
</evidence>
<feature type="domain" description="HTH hxlR-type" evidence="5">
    <location>
        <begin position="40"/>
        <end position="140"/>
    </location>
</feature>
<dbReference type="Proteomes" id="UP000244940">
    <property type="component" value="Unassembled WGS sequence"/>
</dbReference>
<dbReference type="InterPro" id="IPR002577">
    <property type="entry name" value="HTH_HxlR"/>
</dbReference>
<dbReference type="CDD" id="cd00090">
    <property type="entry name" value="HTH_ARSR"/>
    <property type="match status" value="1"/>
</dbReference>
<evidence type="ECO:0000313" key="6">
    <source>
        <dbReference type="EMBL" id="PWE27178.1"/>
    </source>
</evidence>
<evidence type="ECO:0000256" key="3">
    <source>
        <dbReference type="ARBA" id="ARBA00023163"/>
    </source>
</evidence>
<gene>
    <name evidence="6" type="ORF">C4N9_17890</name>
</gene>
<dbReference type="Pfam" id="PF01638">
    <property type="entry name" value="HxlR"/>
    <property type="match status" value="1"/>
</dbReference>
<dbReference type="Gene3D" id="1.10.10.10">
    <property type="entry name" value="Winged helix-like DNA-binding domain superfamily/Winged helix DNA-binding domain"/>
    <property type="match status" value="2"/>
</dbReference>
<dbReference type="GO" id="GO:0006355">
    <property type="term" value="P:regulation of DNA-templated transcription"/>
    <property type="evidence" value="ECO:0007669"/>
    <property type="project" value="UniProtKB-ARBA"/>
</dbReference>
<reference evidence="6 7" key="1">
    <citation type="submission" date="2018-05" db="EMBL/GenBank/DDBJ databases">
        <title>Pararhodobacter marina sp. nov., isolated from deep-sea water of the Indian Ocean.</title>
        <authorList>
            <person name="Lai Q.Sr."/>
            <person name="Liu X."/>
            <person name="Shao Z."/>
        </authorList>
    </citation>
    <scope>NUCLEOTIDE SEQUENCE [LARGE SCALE GENOMIC DNA]</scope>
    <source>
        <strain evidence="6 7">CIC4N-9</strain>
    </source>
</reference>
<evidence type="ECO:0000313" key="7">
    <source>
        <dbReference type="Proteomes" id="UP000244940"/>
    </source>
</evidence>
<keyword evidence="1" id="KW-0805">Transcription regulation</keyword>
<dbReference type="GO" id="GO:0003677">
    <property type="term" value="F:DNA binding"/>
    <property type="evidence" value="ECO:0007669"/>
    <property type="project" value="UniProtKB-KW"/>
</dbReference>